<gene>
    <name evidence="1" type="ORF">MM415B00446_0006</name>
</gene>
<dbReference type="EMBL" id="MT141530">
    <property type="protein sequence ID" value="QJA64982.1"/>
    <property type="molecule type" value="Genomic_DNA"/>
</dbReference>
<name>A0A6M3J7U2_9ZZZZ</name>
<dbReference type="InterPro" id="IPR010985">
    <property type="entry name" value="Ribbon_hlx_hlx"/>
</dbReference>
<proteinExistence type="predicted"/>
<dbReference type="AlphaFoldDB" id="A0A6M3J7U2"/>
<dbReference type="GO" id="GO:0006355">
    <property type="term" value="P:regulation of DNA-templated transcription"/>
    <property type="evidence" value="ECO:0007669"/>
    <property type="project" value="InterPro"/>
</dbReference>
<accession>A0A6M3J7U2</accession>
<organism evidence="1">
    <name type="scientific">viral metagenome</name>
    <dbReference type="NCBI Taxonomy" id="1070528"/>
    <lineage>
        <taxon>unclassified sequences</taxon>
        <taxon>metagenomes</taxon>
        <taxon>organismal metagenomes</taxon>
    </lineage>
</organism>
<protein>
    <submittedName>
        <fullName evidence="1">Uncharacterized protein</fullName>
    </submittedName>
</protein>
<dbReference type="SUPFAM" id="SSF47598">
    <property type="entry name" value="Ribbon-helix-helix"/>
    <property type="match status" value="1"/>
</dbReference>
<evidence type="ECO:0000313" key="1">
    <source>
        <dbReference type="EMBL" id="QJA64982.1"/>
    </source>
</evidence>
<reference evidence="1" key="1">
    <citation type="submission" date="2020-03" db="EMBL/GenBank/DDBJ databases">
        <title>The deep terrestrial virosphere.</title>
        <authorList>
            <person name="Holmfeldt K."/>
            <person name="Nilsson E."/>
            <person name="Simone D."/>
            <person name="Lopez-Fernandez M."/>
            <person name="Wu X."/>
            <person name="de Brujin I."/>
            <person name="Lundin D."/>
            <person name="Andersson A."/>
            <person name="Bertilsson S."/>
            <person name="Dopson M."/>
        </authorList>
    </citation>
    <scope>NUCLEOTIDE SEQUENCE</scope>
    <source>
        <strain evidence="1">MM415B00446</strain>
    </source>
</reference>
<sequence length="51" mass="5999">MSPTKNTTVRSVRIPDDISEWINRRAKRKKLSFSAWANWAFKVALRSHKGR</sequence>